<comment type="caution">
    <text evidence="1">The sequence shown here is derived from an EMBL/GenBank/DDBJ whole genome shotgun (WGS) entry which is preliminary data.</text>
</comment>
<reference evidence="1 2" key="1">
    <citation type="submission" date="2023-07" db="EMBL/GenBank/DDBJ databases">
        <title>Genomic Encyclopedia of Type Strains, Phase IV (KMG-IV): sequencing the most valuable type-strain genomes for metagenomic binning, comparative biology and taxonomic classification.</title>
        <authorList>
            <person name="Goeker M."/>
        </authorList>
    </citation>
    <scope>NUCLEOTIDE SEQUENCE [LARGE SCALE GENOMIC DNA]</scope>
    <source>
        <strain evidence="1 2">DSM 19092</strain>
    </source>
</reference>
<gene>
    <name evidence="1" type="ORF">J2S06_003191</name>
</gene>
<evidence type="ECO:0008006" key="3">
    <source>
        <dbReference type="Google" id="ProtNLM"/>
    </source>
</evidence>
<dbReference type="EMBL" id="JAUSTR010000040">
    <property type="protein sequence ID" value="MDQ0164047.1"/>
    <property type="molecule type" value="Genomic_DNA"/>
</dbReference>
<evidence type="ECO:0000313" key="1">
    <source>
        <dbReference type="EMBL" id="MDQ0164047.1"/>
    </source>
</evidence>
<dbReference type="Proteomes" id="UP001225646">
    <property type="component" value="Unassembled WGS sequence"/>
</dbReference>
<sequence>MDNIKQQLMEICKELRLPSIRKMIGDEKEFRDPKGAFEVLLLE</sequence>
<name>A0ABT9VSS8_9BACI</name>
<evidence type="ECO:0000313" key="2">
    <source>
        <dbReference type="Proteomes" id="UP001225646"/>
    </source>
</evidence>
<accession>A0ABT9VSS8</accession>
<organism evidence="1 2">
    <name type="scientific">Aeribacillus alveayuensis</name>
    <dbReference type="NCBI Taxonomy" id="279215"/>
    <lineage>
        <taxon>Bacteria</taxon>
        <taxon>Bacillati</taxon>
        <taxon>Bacillota</taxon>
        <taxon>Bacilli</taxon>
        <taxon>Bacillales</taxon>
        <taxon>Bacillaceae</taxon>
        <taxon>Aeribacillus</taxon>
    </lineage>
</organism>
<protein>
    <recommendedName>
        <fullName evidence="3">Acyl-CoA dehydrogenase</fullName>
    </recommendedName>
</protein>
<proteinExistence type="predicted"/>
<dbReference type="RefSeq" id="WP_419152931.1">
    <property type="nucleotide sequence ID" value="NZ_JAUSTR010000040.1"/>
</dbReference>
<keyword evidence="2" id="KW-1185">Reference proteome</keyword>